<dbReference type="PROSITE" id="PS01014">
    <property type="entry name" value="NUSG"/>
    <property type="match status" value="1"/>
</dbReference>
<dbReference type="InterPro" id="IPR015869">
    <property type="entry name" value="Transcrpt_antiterm_NusG_bac_CS"/>
</dbReference>
<dbReference type="PANTHER" id="PTHR30265:SF2">
    <property type="entry name" value="TRANSCRIPTION TERMINATION_ANTITERMINATION PROTEIN NUSG"/>
    <property type="match status" value="1"/>
</dbReference>
<dbReference type="OrthoDB" id="9809075at2"/>
<keyword evidence="1 5" id="KW-0806">Transcription termination</keyword>
<keyword evidence="3 5" id="KW-0805">Transcription regulation</keyword>
<dbReference type="SUPFAM" id="SSF82679">
    <property type="entry name" value="N-utilization substance G protein NusG, N-terminal domain"/>
    <property type="match status" value="1"/>
</dbReference>
<evidence type="ECO:0000313" key="13">
    <source>
        <dbReference type="Proteomes" id="UP000011016"/>
    </source>
</evidence>
<dbReference type="CDD" id="cd09891">
    <property type="entry name" value="NGN_Bact_1"/>
    <property type="match status" value="1"/>
</dbReference>
<keyword evidence="4 5" id="KW-0804">Transcription</keyword>
<dbReference type="NCBIfam" id="TIGR00922">
    <property type="entry name" value="nusG"/>
    <property type="match status" value="1"/>
</dbReference>
<dbReference type="STRING" id="29321.AAV33_03270"/>
<feature type="region of interest" description="Disordered" evidence="8">
    <location>
        <begin position="1"/>
        <end position="101"/>
    </location>
</feature>
<dbReference type="HOGENOM" id="CLU_067287_0_0_11"/>
<keyword evidence="12" id="KW-1185">Reference proteome</keyword>
<dbReference type="GO" id="GO:0032784">
    <property type="term" value="P:regulation of DNA-templated transcription elongation"/>
    <property type="evidence" value="ECO:0007669"/>
    <property type="project" value="InterPro"/>
</dbReference>
<organism evidence="10 13">
    <name type="scientific">Corynebacterium otitidis ATCC 51513</name>
    <dbReference type="NCBI Taxonomy" id="883169"/>
    <lineage>
        <taxon>Bacteria</taxon>
        <taxon>Bacillati</taxon>
        <taxon>Actinomycetota</taxon>
        <taxon>Actinomycetes</taxon>
        <taxon>Mycobacteriales</taxon>
        <taxon>Corynebacteriaceae</taxon>
        <taxon>Corynebacterium</taxon>
    </lineage>
</organism>
<protein>
    <recommendedName>
        <fullName evidence="5 6">Transcription termination/antitermination protein NusG</fullName>
    </recommendedName>
</protein>
<evidence type="ECO:0000259" key="9">
    <source>
        <dbReference type="SMART" id="SM00738"/>
    </source>
</evidence>
<evidence type="ECO:0000256" key="5">
    <source>
        <dbReference type="HAMAP-Rule" id="MF_00948"/>
    </source>
</evidence>
<dbReference type="InterPro" id="IPR014722">
    <property type="entry name" value="Rib_uL2_dom2"/>
</dbReference>
<dbReference type="InterPro" id="IPR008991">
    <property type="entry name" value="Translation_prot_SH3-like_sf"/>
</dbReference>
<dbReference type="Proteomes" id="UP000006078">
    <property type="component" value="Unassembled WGS sequence"/>
</dbReference>
<dbReference type="InterPro" id="IPR006645">
    <property type="entry name" value="NGN-like_dom"/>
</dbReference>
<reference evidence="10 13" key="1">
    <citation type="journal article" date="2012" name="J. Bacteriol.">
        <title>Draft Genome Sequence of Turicella otitidis ATCC 51513, Isolated from Middle Ear Fluid from a Child with Otitis Media.</title>
        <authorList>
            <person name="Brinkrolf K."/>
            <person name="Schneider J."/>
            <person name="Knecht M."/>
            <person name="Ruckert C."/>
            <person name="Tauch A."/>
        </authorList>
    </citation>
    <scope>NUCLEOTIDE SEQUENCE [LARGE SCALE GENOMIC DNA]</scope>
    <source>
        <strain evidence="10 13">ATCC 51513</strain>
    </source>
</reference>
<evidence type="ECO:0000313" key="11">
    <source>
        <dbReference type="EMBL" id="EJZ81537.1"/>
    </source>
</evidence>
<proteinExistence type="inferred from homology"/>
<feature type="region of interest" description="Disordered" evidence="8">
    <location>
        <begin position="230"/>
        <end position="255"/>
    </location>
</feature>
<dbReference type="CDD" id="cd06091">
    <property type="entry name" value="KOW_NusG"/>
    <property type="match status" value="1"/>
</dbReference>
<feature type="compositionally biased region" description="Low complexity" evidence="8">
    <location>
        <begin position="33"/>
        <end position="45"/>
    </location>
</feature>
<sequence>MNSNNIFSAAEDGDDTVASQQPAEGEAEEQSTDESALARAASGAGDDSDLEDEEAQAGAEDAADDVESAEKAAQELEDDAVNAAANAEETGGEDDEERDADREYRRRLREFTRELKKKPGQWYIIQCYSGYENRVKTNLEMRAQTLDLEDEIFEAAVPIEEAEEIRDGKRKIVKRKLLPGYVLVRMEITDRSWSVIRETQGVTSFVGNEGTATPVRARDVAKFLLPREAAPGDKKAGKDDEQVVAPPEEKSKPKPKIDFEVGEAVTILTGALASVSATISSIDEETGKLEALVSIFGRETPVELTADQVEKVM</sequence>
<dbReference type="InterPro" id="IPR036735">
    <property type="entry name" value="NGN_dom_sf"/>
</dbReference>
<dbReference type="GO" id="GO:0006354">
    <property type="term" value="P:DNA-templated transcription elongation"/>
    <property type="evidence" value="ECO:0007669"/>
    <property type="project" value="UniProtKB-UniRule"/>
</dbReference>
<evidence type="ECO:0000256" key="4">
    <source>
        <dbReference type="ARBA" id="ARBA00023163"/>
    </source>
</evidence>
<keyword evidence="2 5" id="KW-0889">Transcription antitermination</keyword>
<dbReference type="GO" id="GO:0006353">
    <property type="term" value="P:DNA-templated transcription termination"/>
    <property type="evidence" value="ECO:0007669"/>
    <property type="project" value="UniProtKB-UniRule"/>
</dbReference>
<dbReference type="PANTHER" id="PTHR30265">
    <property type="entry name" value="RHO-INTERACTING TRANSCRIPTION TERMINATION FACTOR NUSG"/>
    <property type="match status" value="1"/>
</dbReference>
<dbReference type="HAMAP" id="MF_00948">
    <property type="entry name" value="NusG"/>
    <property type="match status" value="1"/>
</dbReference>
<feature type="compositionally biased region" description="Acidic residues" evidence="8">
    <location>
        <begin position="46"/>
        <end position="67"/>
    </location>
</feature>
<evidence type="ECO:0000256" key="3">
    <source>
        <dbReference type="ARBA" id="ARBA00023015"/>
    </source>
</evidence>
<dbReference type="AlphaFoldDB" id="I7LCP1"/>
<dbReference type="Gene3D" id="3.30.70.940">
    <property type="entry name" value="NusG, N-terminal domain"/>
    <property type="match status" value="1"/>
</dbReference>
<evidence type="ECO:0000256" key="6">
    <source>
        <dbReference type="NCBIfam" id="TIGR00922"/>
    </source>
</evidence>
<dbReference type="Gene3D" id="2.30.30.30">
    <property type="match status" value="1"/>
</dbReference>
<accession>I7LCP1</accession>
<dbReference type="InterPro" id="IPR001062">
    <property type="entry name" value="Transcrpt_antiterm_NusG"/>
</dbReference>
<dbReference type="SUPFAM" id="SSF50104">
    <property type="entry name" value="Translation proteins SH3-like domain"/>
    <property type="match status" value="1"/>
</dbReference>
<evidence type="ECO:0000313" key="12">
    <source>
        <dbReference type="Proteomes" id="UP000006078"/>
    </source>
</evidence>
<dbReference type="SMART" id="SM00738">
    <property type="entry name" value="NGN"/>
    <property type="match status" value="1"/>
</dbReference>
<dbReference type="RefSeq" id="WP_004601470.1">
    <property type="nucleotide sequence ID" value="NZ_HF541868.1"/>
</dbReference>
<dbReference type="Pfam" id="PF02357">
    <property type="entry name" value="NusG"/>
    <property type="match status" value="1"/>
</dbReference>
<reference evidence="11 12" key="2">
    <citation type="submission" date="2012-08" db="EMBL/GenBank/DDBJ databases">
        <title>The Genome Sequence of Turicella otitidis ATCC 51513.</title>
        <authorList>
            <consortium name="The Broad Institute Genome Sequencing Platform"/>
            <person name="Earl A."/>
            <person name="Ward D."/>
            <person name="Feldgarden M."/>
            <person name="Gevers D."/>
            <person name="Huys G."/>
            <person name="Walker B."/>
            <person name="Young S.K."/>
            <person name="Zeng Q."/>
            <person name="Gargeya S."/>
            <person name="Fitzgerald M."/>
            <person name="Haas B."/>
            <person name="Abouelleil A."/>
            <person name="Alvarado L."/>
            <person name="Arachchi H.M."/>
            <person name="Berlin A.M."/>
            <person name="Chapman S.B."/>
            <person name="Goldberg J."/>
            <person name="Griggs A."/>
            <person name="Gujja S."/>
            <person name="Hansen M."/>
            <person name="Howarth C."/>
            <person name="Imamovic A."/>
            <person name="Larimer J."/>
            <person name="McCowen C."/>
            <person name="Montmayeur A."/>
            <person name="Murphy C."/>
            <person name="Neiman D."/>
            <person name="Pearson M."/>
            <person name="Priest M."/>
            <person name="Roberts A."/>
            <person name="Saif S."/>
            <person name="Shea T."/>
            <person name="Sisk P."/>
            <person name="Sykes S."/>
            <person name="Wortman J."/>
            <person name="Nusbaum C."/>
            <person name="Birren B."/>
        </authorList>
    </citation>
    <scope>NUCLEOTIDE SEQUENCE [LARGE SCALE GENOMIC DNA]</scope>
    <source>
        <strain evidence="11 12">ATCC 51513</strain>
    </source>
</reference>
<evidence type="ECO:0000313" key="10">
    <source>
        <dbReference type="EMBL" id="CCI84124.1"/>
    </source>
</evidence>
<feature type="domain" description="NusG-like N-terminal" evidence="9">
    <location>
        <begin position="119"/>
        <end position="227"/>
    </location>
</feature>
<gene>
    <name evidence="5 10" type="primary">nusG</name>
    <name evidence="10" type="ORF">BN46_1412</name>
    <name evidence="11" type="ORF">HMPREF9719_01580</name>
</gene>
<dbReference type="InterPro" id="IPR043425">
    <property type="entry name" value="NusG-like"/>
</dbReference>
<name>I7LCP1_9CORY</name>
<dbReference type="GO" id="GO:0005829">
    <property type="term" value="C:cytosol"/>
    <property type="evidence" value="ECO:0007669"/>
    <property type="project" value="TreeGrafter"/>
</dbReference>
<evidence type="ECO:0000256" key="8">
    <source>
        <dbReference type="SAM" id="MobiDB-lite"/>
    </source>
</evidence>
<dbReference type="PRINTS" id="PR00338">
    <property type="entry name" value="NUSGTNSCPFCT"/>
</dbReference>
<dbReference type="PATRIC" id="fig|883169.3.peg.1524"/>
<evidence type="ECO:0000256" key="1">
    <source>
        <dbReference type="ARBA" id="ARBA00022472"/>
    </source>
</evidence>
<comment type="similarity">
    <text evidence="5 7">Belongs to the NusG family.</text>
</comment>
<dbReference type="EMBL" id="AHAE01000074">
    <property type="protein sequence ID" value="EJZ81537.1"/>
    <property type="molecule type" value="Genomic_DNA"/>
</dbReference>
<evidence type="ECO:0000256" key="7">
    <source>
        <dbReference type="RuleBase" id="RU000538"/>
    </source>
</evidence>
<dbReference type="eggNOG" id="COG0250">
    <property type="taxonomic scope" value="Bacteria"/>
</dbReference>
<dbReference type="Proteomes" id="UP000011016">
    <property type="component" value="Unassembled WGS sequence"/>
</dbReference>
<evidence type="ECO:0000256" key="2">
    <source>
        <dbReference type="ARBA" id="ARBA00022814"/>
    </source>
</evidence>
<dbReference type="GO" id="GO:0031564">
    <property type="term" value="P:transcription antitermination"/>
    <property type="evidence" value="ECO:0007669"/>
    <property type="project" value="UniProtKB-UniRule"/>
</dbReference>
<dbReference type="EMBL" id="CAJZ01000209">
    <property type="protein sequence ID" value="CCI84124.1"/>
    <property type="molecule type" value="Genomic_DNA"/>
</dbReference>
<dbReference type="InterPro" id="IPR047050">
    <property type="entry name" value="NGN"/>
</dbReference>
<comment type="function">
    <text evidence="5 7">Participates in transcription elongation, termination and antitermination.</text>
</comment>
<comment type="caution">
    <text evidence="10">The sequence shown here is derived from an EMBL/GenBank/DDBJ whole genome shotgun (WGS) entry which is preliminary data.</text>
</comment>